<dbReference type="AlphaFoldDB" id="A0A0C4WXB4"/>
<gene>
    <name evidence="1" type="ORF">Achr_d520</name>
</gene>
<dbReference type="HOGENOM" id="CLU_072312_0_0_6"/>
<dbReference type="EMBL" id="CP010419">
    <property type="protein sequence ID" value="AJE23587.1"/>
    <property type="molecule type" value="Genomic_DNA"/>
</dbReference>
<protein>
    <recommendedName>
        <fullName evidence="3">DUF3944 domain-containing protein</fullName>
    </recommendedName>
</protein>
<geneLocation type="plasmid" evidence="1 2">
    <name>pAcX50d</name>
</geneLocation>
<accession>A0A0C4WXB4</accession>
<evidence type="ECO:0000313" key="2">
    <source>
        <dbReference type="Proteomes" id="UP000068210"/>
    </source>
</evidence>
<dbReference type="KEGG" id="acx:Achr_d520"/>
<reference evidence="1 2" key="1">
    <citation type="journal article" date="2015" name="PLoS ONE">
        <title>Azotobacter Genomes: The Genome of Azotobacter chroococcum NCIMB 8003 (ATCC 4412).</title>
        <authorList>
            <person name="Robson R.L."/>
            <person name="Jones R."/>
            <person name="Robson R.M."/>
            <person name="Schwartz A."/>
            <person name="Richardson T.H."/>
        </authorList>
    </citation>
    <scope>NUCLEOTIDE SEQUENCE [LARGE SCALE GENOMIC DNA]</scope>
    <source>
        <strain evidence="1 2">NCIMB 8003</strain>
        <plasmid evidence="2">Plasmid pAcX50d</plasmid>
    </source>
</reference>
<dbReference type="Proteomes" id="UP000068210">
    <property type="component" value="Plasmid pAcX50d"/>
</dbReference>
<proteinExistence type="predicted"/>
<sequence>MKKGMAYEDELINGDKDLLALLKGADPADLGVLVDFLTDSGKGRLAMASDVRKALEHAKRQNKYSHDELLLLIRELQHFGGNSVANLVRRTGVPYAEIVRDVLKYVGGKIDNESVEMLELKILEKLVAKAWEKMSERERAEFARNFHAAHGPLDLGLAAVLAAVRAGGLNAAKAALMAVGSVATLLAEGAFSVGASAVAGRAAGLALGPIGALVAGAAGVQMLAKEAYRVTVPCVAQIAYIRQKQAANAAAP</sequence>
<keyword evidence="1" id="KW-0614">Plasmid</keyword>
<name>A0A0C4WXB4_9GAMM</name>
<organism evidence="1 2">
    <name type="scientific">Azotobacter chroococcum NCIMB 8003</name>
    <dbReference type="NCBI Taxonomy" id="1328314"/>
    <lineage>
        <taxon>Bacteria</taxon>
        <taxon>Pseudomonadati</taxon>
        <taxon>Pseudomonadota</taxon>
        <taxon>Gammaproteobacteria</taxon>
        <taxon>Pseudomonadales</taxon>
        <taxon>Pseudomonadaceae</taxon>
        <taxon>Azotobacter</taxon>
    </lineage>
</organism>
<keyword evidence="2" id="KW-1185">Reference proteome</keyword>
<evidence type="ECO:0000313" key="1">
    <source>
        <dbReference type="EMBL" id="AJE23587.1"/>
    </source>
</evidence>
<evidence type="ECO:0008006" key="3">
    <source>
        <dbReference type="Google" id="ProtNLM"/>
    </source>
</evidence>